<dbReference type="VEuPathDB" id="MicrosporidiaDB:AAJ76_2000051261"/>
<gene>
    <name evidence="2" type="ORF">AAJ76_2000051261</name>
</gene>
<dbReference type="AlphaFoldDB" id="A0A0F9ZD07"/>
<sequence length="115" mass="13225">MKNCKFNVLQKKNMLILIFVGYCFAVLVKTVIFLAPFKCSDFILASSVETSETSLSCRHKKDDTIDDNLLSQDKTEKNKKVHTLTKTLWRKCCIVMVYILLALFLTSLLLLIPLY</sequence>
<dbReference type="Proteomes" id="UP000034350">
    <property type="component" value="Unassembled WGS sequence"/>
</dbReference>
<dbReference type="RefSeq" id="XP_024331221.1">
    <property type="nucleotide sequence ID" value="XM_024474408.1"/>
</dbReference>
<keyword evidence="1" id="KW-0812">Transmembrane</keyword>
<dbReference type="GeneID" id="36319327"/>
<reference evidence="2 3" key="1">
    <citation type="journal article" date="2015" name="Environ. Microbiol.">
        <title>Genome analyses suggest the presence of polyploidy and recent human-driven expansions in eight global populations of the honeybee pathogen Nosema ceranae.</title>
        <authorList>
            <person name="Pelin A."/>
            <person name="Selman M."/>
            <person name="Aris-Brosou S."/>
            <person name="Farinelli L."/>
            <person name="Corradi N."/>
        </authorList>
    </citation>
    <scope>NUCLEOTIDE SEQUENCE [LARGE SCALE GENOMIC DNA]</scope>
    <source>
        <strain evidence="2 3">PA08 1199</strain>
    </source>
</reference>
<dbReference type="EMBL" id="JPQZ01000020">
    <property type="protein sequence ID" value="KKO75479.1"/>
    <property type="molecule type" value="Genomic_DNA"/>
</dbReference>
<feature type="transmembrane region" description="Helical" evidence="1">
    <location>
        <begin position="88"/>
        <end position="112"/>
    </location>
</feature>
<evidence type="ECO:0000256" key="1">
    <source>
        <dbReference type="SAM" id="Phobius"/>
    </source>
</evidence>
<protein>
    <submittedName>
        <fullName evidence="2">Uncharacterized protein</fullName>
    </submittedName>
</protein>
<accession>A0A0F9ZD07</accession>
<dbReference type="VEuPathDB" id="MicrosporidiaDB:G9O61_00g010230"/>
<evidence type="ECO:0000313" key="2">
    <source>
        <dbReference type="EMBL" id="KKO75479.1"/>
    </source>
</evidence>
<comment type="caution">
    <text evidence="2">The sequence shown here is derived from an EMBL/GenBank/DDBJ whole genome shotgun (WGS) entry which is preliminary data.</text>
</comment>
<evidence type="ECO:0000313" key="3">
    <source>
        <dbReference type="Proteomes" id="UP000034350"/>
    </source>
</evidence>
<dbReference type="VEuPathDB" id="MicrosporidiaDB:NCER_102177"/>
<feature type="transmembrane region" description="Helical" evidence="1">
    <location>
        <begin position="15"/>
        <end position="37"/>
    </location>
</feature>
<proteinExistence type="predicted"/>
<name>A0A0F9ZD07_9MICR</name>
<keyword evidence="1" id="KW-0472">Membrane</keyword>
<organism evidence="2 3">
    <name type="scientific">Vairimorpha ceranae</name>
    <dbReference type="NCBI Taxonomy" id="40302"/>
    <lineage>
        <taxon>Eukaryota</taxon>
        <taxon>Fungi</taxon>
        <taxon>Fungi incertae sedis</taxon>
        <taxon>Microsporidia</taxon>
        <taxon>Nosematidae</taxon>
        <taxon>Vairimorpha</taxon>
    </lineage>
</organism>
<keyword evidence="1" id="KW-1133">Transmembrane helix</keyword>
<keyword evidence="3" id="KW-1185">Reference proteome</keyword>